<evidence type="ECO:0000256" key="7">
    <source>
        <dbReference type="PIRSR" id="PIRSR602401-1"/>
    </source>
</evidence>
<dbReference type="STRING" id="1330021.A0A367LEC9"/>
<evidence type="ECO:0000256" key="3">
    <source>
        <dbReference type="ARBA" id="ARBA00022617"/>
    </source>
</evidence>
<keyword evidence="5 8" id="KW-0560">Oxidoreductase</keyword>
<proteinExistence type="inferred from homology"/>
<protein>
    <recommendedName>
        <fullName evidence="11">Cytochrome P450</fullName>
    </recommendedName>
</protein>
<dbReference type="OrthoDB" id="1470350at2759"/>
<dbReference type="Proteomes" id="UP000253664">
    <property type="component" value="Unassembled WGS sequence"/>
</dbReference>
<dbReference type="InterPro" id="IPR001128">
    <property type="entry name" value="Cyt_P450"/>
</dbReference>
<reference evidence="9 10" key="1">
    <citation type="journal article" date="2015" name="BMC Genomics">
        <title>Insights from the genome of Ophiocordyceps polyrhachis-furcata to pathogenicity and host specificity in insect fungi.</title>
        <authorList>
            <person name="Wichadakul D."/>
            <person name="Kobmoo N."/>
            <person name="Ingsriswang S."/>
            <person name="Tangphatsornruang S."/>
            <person name="Chantasingh D."/>
            <person name="Luangsa-ard J.J."/>
            <person name="Eurwilaichitr L."/>
        </authorList>
    </citation>
    <scope>NUCLEOTIDE SEQUENCE [LARGE SCALE GENOMIC DNA]</scope>
    <source>
        <strain evidence="9 10">BCC 54312</strain>
    </source>
</reference>
<feature type="binding site" description="axial binding residue" evidence="7">
    <location>
        <position position="440"/>
    </location>
    <ligand>
        <name>heme</name>
        <dbReference type="ChEBI" id="CHEBI:30413"/>
    </ligand>
    <ligandPart>
        <name>Fe</name>
        <dbReference type="ChEBI" id="CHEBI:18248"/>
    </ligandPart>
</feature>
<accession>A0A367LEC9</accession>
<dbReference type="GO" id="GO:0016705">
    <property type="term" value="F:oxidoreductase activity, acting on paired donors, with incorporation or reduction of molecular oxygen"/>
    <property type="evidence" value="ECO:0007669"/>
    <property type="project" value="InterPro"/>
</dbReference>
<dbReference type="GO" id="GO:0004497">
    <property type="term" value="F:monooxygenase activity"/>
    <property type="evidence" value="ECO:0007669"/>
    <property type="project" value="UniProtKB-KW"/>
</dbReference>
<evidence type="ECO:0000313" key="9">
    <source>
        <dbReference type="EMBL" id="RCI12778.1"/>
    </source>
</evidence>
<keyword evidence="10" id="KW-1185">Reference proteome</keyword>
<dbReference type="PANTHER" id="PTHR24305">
    <property type="entry name" value="CYTOCHROME P450"/>
    <property type="match status" value="1"/>
</dbReference>
<evidence type="ECO:0000256" key="6">
    <source>
        <dbReference type="ARBA" id="ARBA00023004"/>
    </source>
</evidence>
<keyword evidence="4 7" id="KW-0479">Metal-binding</keyword>
<dbReference type="GO" id="GO:0020037">
    <property type="term" value="F:heme binding"/>
    <property type="evidence" value="ECO:0007669"/>
    <property type="project" value="InterPro"/>
</dbReference>
<comment type="similarity">
    <text evidence="2 8">Belongs to the cytochrome P450 family.</text>
</comment>
<keyword evidence="6 7" id="KW-0408">Iron</keyword>
<evidence type="ECO:0000256" key="8">
    <source>
        <dbReference type="RuleBase" id="RU000461"/>
    </source>
</evidence>
<dbReference type="Gene3D" id="1.10.630.10">
    <property type="entry name" value="Cytochrome P450"/>
    <property type="match status" value="1"/>
</dbReference>
<dbReference type="AlphaFoldDB" id="A0A367LEC9"/>
<dbReference type="SUPFAM" id="SSF48264">
    <property type="entry name" value="Cytochrome P450"/>
    <property type="match status" value="1"/>
</dbReference>
<dbReference type="InterPro" id="IPR017972">
    <property type="entry name" value="Cyt_P450_CS"/>
</dbReference>
<evidence type="ECO:0000313" key="10">
    <source>
        <dbReference type="Proteomes" id="UP000253664"/>
    </source>
</evidence>
<sequence length="497" mass="55987">MKNIPSSASFFTMALALFYLAGCAVALLVLRTIFQILRSSTARVPGPWYTRYTSLVLDFHFLTATRTSYVHGLHQLYGPVVRLGPNEVAVSDIGAVKTVYSTKETFRKSDFYKRIVSAGTESLFSTVDVDFHRRHRRLLGGPMSETSLKNLAPQVEARVDLAIGRIAEEMKERGTADVYKWWLFMATDIIGELTFGDSFRMLELGQKNAYARELERVNRVSALRSTFPNIVRFSGIVPLPVFRRAFEASTNMRRYAGDSLSRYRRLIDENPNLPQETLFTKLFRAEADEKLPFHEILSEAQSYIVAGSDTTANTLTYLTWSVCRRPDIRAKLVDELRALPPDFGEADLHALPYLNHVIDETLRLYSAAPSGLPRVVPPGGAHLAGYRLDGGTIVSTQAYSMHRDPIVFPSPDSFIPERWAEPTKEMKDAFMPFGRGPRVCIGQHLARMELRLASARFFHAFPEAHISSLEGMSDEDMKPRIHFLLTPSGGRCLVQAR</sequence>
<dbReference type="InterPro" id="IPR050121">
    <property type="entry name" value="Cytochrome_P450_monoxygenase"/>
</dbReference>
<organism evidence="9 10">
    <name type="scientific">Ophiocordyceps polyrhachis-furcata BCC 54312</name>
    <dbReference type="NCBI Taxonomy" id="1330021"/>
    <lineage>
        <taxon>Eukaryota</taxon>
        <taxon>Fungi</taxon>
        <taxon>Dikarya</taxon>
        <taxon>Ascomycota</taxon>
        <taxon>Pezizomycotina</taxon>
        <taxon>Sordariomycetes</taxon>
        <taxon>Hypocreomycetidae</taxon>
        <taxon>Hypocreales</taxon>
        <taxon>Ophiocordycipitaceae</taxon>
        <taxon>Ophiocordyceps</taxon>
    </lineage>
</organism>
<comment type="caution">
    <text evidence="9">The sequence shown here is derived from an EMBL/GenBank/DDBJ whole genome shotgun (WGS) entry which is preliminary data.</text>
</comment>
<dbReference type="PRINTS" id="PR00463">
    <property type="entry name" value="EP450I"/>
</dbReference>
<comment type="cofactor">
    <cofactor evidence="1 7">
        <name>heme</name>
        <dbReference type="ChEBI" id="CHEBI:30413"/>
    </cofactor>
</comment>
<evidence type="ECO:0008006" key="11">
    <source>
        <dbReference type="Google" id="ProtNLM"/>
    </source>
</evidence>
<dbReference type="PRINTS" id="PR00385">
    <property type="entry name" value="P450"/>
</dbReference>
<evidence type="ECO:0000256" key="1">
    <source>
        <dbReference type="ARBA" id="ARBA00001971"/>
    </source>
</evidence>
<dbReference type="EMBL" id="LKCN02000007">
    <property type="protein sequence ID" value="RCI12778.1"/>
    <property type="molecule type" value="Genomic_DNA"/>
</dbReference>
<keyword evidence="8" id="KW-0503">Monooxygenase</keyword>
<dbReference type="InterPro" id="IPR036396">
    <property type="entry name" value="Cyt_P450_sf"/>
</dbReference>
<evidence type="ECO:0000256" key="5">
    <source>
        <dbReference type="ARBA" id="ARBA00023002"/>
    </source>
</evidence>
<dbReference type="GO" id="GO:0005506">
    <property type="term" value="F:iron ion binding"/>
    <property type="evidence" value="ECO:0007669"/>
    <property type="project" value="InterPro"/>
</dbReference>
<dbReference type="InterPro" id="IPR002401">
    <property type="entry name" value="Cyt_P450_E_grp-I"/>
</dbReference>
<dbReference type="CDD" id="cd11059">
    <property type="entry name" value="CYP_fungal"/>
    <property type="match status" value="1"/>
</dbReference>
<gene>
    <name evidence="9" type="ORF">L249_0956</name>
</gene>
<dbReference type="PANTHER" id="PTHR24305:SF96">
    <property type="entry name" value="CYTOCHROME P450 MONOOXYGENASE STCB-RELATED"/>
    <property type="match status" value="1"/>
</dbReference>
<evidence type="ECO:0000256" key="4">
    <source>
        <dbReference type="ARBA" id="ARBA00022723"/>
    </source>
</evidence>
<dbReference type="Pfam" id="PF00067">
    <property type="entry name" value="p450"/>
    <property type="match status" value="1"/>
</dbReference>
<name>A0A367LEC9_9HYPO</name>
<dbReference type="PROSITE" id="PS00086">
    <property type="entry name" value="CYTOCHROME_P450"/>
    <property type="match status" value="1"/>
</dbReference>
<keyword evidence="3 7" id="KW-0349">Heme</keyword>
<evidence type="ECO:0000256" key="2">
    <source>
        <dbReference type="ARBA" id="ARBA00010617"/>
    </source>
</evidence>